<keyword evidence="17" id="KW-1185">Reference proteome</keyword>
<feature type="chain" id="PRO_5008354995" evidence="13">
    <location>
        <begin position="24"/>
        <end position="793"/>
    </location>
</feature>
<evidence type="ECO:0000256" key="2">
    <source>
        <dbReference type="ARBA" id="ARBA00022448"/>
    </source>
</evidence>
<dbReference type="Pfam" id="PF00593">
    <property type="entry name" value="TonB_dep_Rec_b-barrel"/>
    <property type="match status" value="1"/>
</dbReference>
<accession>A0A1A7BEP8</accession>
<evidence type="ECO:0000313" key="17">
    <source>
        <dbReference type="Proteomes" id="UP000092484"/>
    </source>
</evidence>
<dbReference type="InterPro" id="IPR000531">
    <property type="entry name" value="Beta-barrel_TonB"/>
</dbReference>
<evidence type="ECO:0000313" key="16">
    <source>
        <dbReference type="EMBL" id="OBV10959.1"/>
    </source>
</evidence>
<evidence type="ECO:0000256" key="6">
    <source>
        <dbReference type="ARBA" id="ARBA00023004"/>
    </source>
</evidence>
<organism evidence="16 17">
    <name type="scientific">Erythrobacter dokdonensis DSW-74</name>
    <dbReference type="NCBI Taxonomy" id="1300349"/>
    <lineage>
        <taxon>Bacteria</taxon>
        <taxon>Pseudomonadati</taxon>
        <taxon>Pseudomonadota</taxon>
        <taxon>Alphaproteobacteria</taxon>
        <taxon>Sphingomonadales</taxon>
        <taxon>Erythrobacteraceae</taxon>
        <taxon>Erythrobacter/Porphyrobacter group</taxon>
        <taxon>Erythrobacter</taxon>
    </lineage>
</organism>
<evidence type="ECO:0000256" key="4">
    <source>
        <dbReference type="ARBA" id="ARBA00022496"/>
    </source>
</evidence>
<dbReference type="InterPro" id="IPR012910">
    <property type="entry name" value="Plug_dom"/>
</dbReference>
<keyword evidence="5 11" id="KW-0812">Transmembrane</keyword>
<evidence type="ECO:0000256" key="11">
    <source>
        <dbReference type="PROSITE-ProRule" id="PRU01360"/>
    </source>
</evidence>
<evidence type="ECO:0000256" key="12">
    <source>
        <dbReference type="RuleBase" id="RU003357"/>
    </source>
</evidence>
<keyword evidence="9 11" id="KW-0472">Membrane</keyword>
<dbReference type="GO" id="GO:0006826">
    <property type="term" value="P:iron ion transport"/>
    <property type="evidence" value="ECO:0007669"/>
    <property type="project" value="UniProtKB-KW"/>
</dbReference>
<sequence>MTTFKAFLLGGMAAIIAPEAVQAQQTEDGDTPTGDIIVTATKSEQRLSDVPLSVAAIGQDDLERFGAQDVTALLGRVAGLSIETGQPGFTRFVIRGVNAGGQFGWRQGAATAIYIDESPLTTRTNFFFASPDINLFDMARVEVLRGPQGTLYGASAIGGAIRAIPNAPDASGYSAVVEGELSATQDAGDPNYALRGAINIPLIADQLAVRLVANHVSNAGFIDAILIDDQDFIAEAATAPRIEDYNSQERTTLRAALAWTPTDRVRIQPAVTYQLNRADGAGDFALNSFGKRDRATVFAFNPAFEQDGRAYEFVRDELLLLSLNAAVEIDALGGLTLSSITSWQDRSATGRDDSVASNGAWVIGFGLDDAYTGFDPSFGDFGTDVRQFSQELRLATTGDQRVQVVGGLFYNRLRQRDTIRYSFEGTAQAVFDTYGIVDPVSYDGIDRFAEDEYAAFANLDWRITDKVTLGGGLRVTHYEQDLSRGAAFPAFSDPGDLADPAFLQAEETVLTPRFVASFQPTSEWLAYVSATRGFRTGGGNPPENLRGQCPNRADFPAQPDQFDSDSAWSYELGGKFASRDGRFTLNAAAYQLDWSDIQTAVLFTCSDNSVISYTGNAGDARIRGFELDGSVAITPSLRLFGSAAYTDAEFSEDAPEAGITGGQPLGYVPRWTFNAGAAWEQREPLFGDWRGHGSLDWRHVGERIDPQYGPAANPDFGADLPAQNIVDLRLGLRNTRIDVSLFARNLFNEDVAVQQLALFATNAFRPTGIDTRTIRDEVVLRPRTIGIAARLSY</sequence>
<dbReference type="GO" id="GO:0009279">
    <property type="term" value="C:cell outer membrane"/>
    <property type="evidence" value="ECO:0007669"/>
    <property type="project" value="UniProtKB-SubCell"/>
</dbReference>
<feature type="domain" description="TonB-dependent receptor-like beta-barrel" evidence="14">
    <location>
        <begin position="264"/>
        <end position="746"/>
    </location>
</feature>
<dbReference type="Gene3D" id="2.40.170.20">
    <property type="entry name" value="TonB-dependent receptor, beta-barrel domain"/>
    <property type="match status" value="1"/>
</dbReference>
<dbReference type="STRING" id="1300349.I603_1367"/>
<evidence type="ECO:0000256" key="10">
    <source>
        <dbReference type="ARBA" id="ARBA00023237"/>
    </source>
</evidence>
<keyword evidence="4" id="KW-0410">Iron transport</keyword>
<dbReference type="InterPro" id="IPR039426">
    <property type="entry name" value="TonB-dep_rcpt-like"/>
</dbReference>
<evidence type="ECO:0000256" key="9">
    <source>
        <dbReference type="ARBA" id="ARBA00023136"/>
    </source>
</evidence>
<keyword evidence="2 11" id="KW-0813">Transport</keyword>
<evidence type="ECO:0000256" key="5">
    <source>
        <dbReference type="ARBA" id="ARBA00022692"/>
    </source>
</evidence>
<gene>
    <name evidence="16" type="ORF">I603_1367</name>
</gene>
<reference evidence="16 17" key="1">
    <citation type="submission" date="2016-06" db="EMBL/GenBank/DDBJ databases">
        <title>Genome sequence of Porphyrobacter dokdonensis DSW-74.</title>
        <authorList>
            <person name="Kim J.F."/>
            <person name="Song J.Y."/>
        </authorList>
    </citation>
    <scope>NUCLEOTIDE SEQUENCE [LARGE SCALE GENOMIC DNA]</scope>
    <source>
        <strain evidence="16 17">DSW-74</strain>
    </source>
</reference>
<dbReference type="PATRIC" id="fig|1300349.4.peg.1364"/>
<keyword evidence="16" id="KW-0675">Receptor</keyword>
<keyword evidence="3 11" id="KW-1134">Transmembrane beta strand</keyword>
<dbReference type="AlphaFoldDB" id="A0A1A7BEP8"/>
<comment type="subcellular location">
    <subcellularLocation>
        <location evidence="1 11">Cell outer membrane</location>
        <topology evidence="1 11">Multi-pass membrane protein</topology>
    </subcellularLocation>
</comment>
<keyword evidence="13" id="KW-0732">Signal</keyword>
<keyword evidence="6" id="KW-0408">Iron</keyword>
<feature type="signal peptide" evidence="13">
    <location>
        <begin position="1"/>
        <end position="23"/>
    </location>
</feature>
<keyword evidence="10 11" id="KW-0998">Cell outer membrane</keyword>
<evidence type="ECO:0000259" key="15">
    <source>
        <dbReference type="Pfam" id="PF07715"/>
    </source>
</evidence>
<keyword evidence="7" id="KW-0406">Ion transport</keyword>
<comment type="similarity">
    <text evidence="11 12">Belongs to the TonB-dependent receptor family.</text>
</comment>
<evidence type="ECO:0000256" key="8">
    <source>
        <dbReference type="ARBA" id="ARBA00023077"/>
    </source>
</evidence>
<protein>
    <submittedName>
        <fullName evidence="16">Outer membrane receptor protein</fullName>
    </submittedName>
</protein>
<dbReference type="SUPFAM" id="SSF56935">
    <property type="entry name" value="Porins"/>
    <property type="match status" value="1"/>
</dbReference>
<evidence type="ECO:0000256" key="7">
    <source>
        <dbReference type="ARBA" id="ARBA00023065"/>
    </source>
</evidence>
<dbReference type="Pfam" id="PF07715">
    <property type="entry name" value="Plug"/>
    <property type="match status" value="1"/>
</dbReference>
<dbReference type="PANTHER" id="PTHR32552">
    <property type="entry name" value="FERRICHROME IRON RECEPTOR-RELATED"/>
    <property type="match status" value="1"/>
</dbReference>
<comment type="caution">
    <text evidence="16">The sequence shown here is derived from an EMBL/GenBank/DDBJ whole genome shotgun (WGS) entry which is preliminary data.</text>
</comment>
<evidence type="ECO:0000256" key="3">
    <source>
        <dbReference type="ARBA" id="ARBA00022452"/>
    </source>
</evidence>
<dbReference type="Proteomes" id="UP000092484">
    <property type="component" value="Unassembled WGS sequence"/>
</dbReference>
<evidence type="ECO:0000256" key="13">
    <source>
        <dbReference type="SAM" id="SignalP"/>
    </source>
</evidence>
<dbReference type="PROSITE" id="PS52016">
    <property type="entry name" value="TONB_DEPENDENT_REC_3"/>
    <property type="match status" value="1"/>
</dbReference>
<keyword evidence="8 12" id="KW-0798">TonB box</keyword>
<evidence type="ECO:0000259" key="14">
    <source>
        <dbReference type="Pfam" id="PF00593"/>
    </source>
</evidence>
<dbReference type="RefSeq" id="WP_086621745.1">
    <property type="nucleotide sequence ID" value="NZ_LZYB01000003.1"/>
</dbReference>
<evidence type="ECO:0000256" key="1">
    <source>
        <dbReference type="ARBA" id="ARBA00004571"/>
    </source>
</evidence>
<dbReference type="PANTHER" id="PTHR32552:SF81">
    <property type="entry name" value="TONB-DEPENDENT OUTER MEMBRANE RECEPTOR"/>
    <property type="match status" value="1"/>
</dbReference>
<proteinExistence type="inferred from homology"/>
<dbReference type="EMBL" id="LZYB01000003">
    <property type="protein sequence ID" value="OBV10959.1"/>
    <property type="molecule type" value="Genomic_DNA"/>
</dbReference>
<dbReference type="InterPro" id="IPR036942">
    <property type="entry name" value="Beta-barrel_TonB_sf"/>
</dbReference>
<dbReference type="CDD" id="cd01347">
    <property type="entry name" value="ligand_gated_channel"/>
    <property type="match status" value="1"/>
</dbReference>
<feature type="domain" description="TonB-dependent receptor plug" evidence="15">
    <location>
        <begin position="47"/>
        <end position="160"/>
    </location>
</feature>
<name>A0A1A7BEP8_9SPHN</name>